<dbReference type="InterPro" id="IPR002915">
    <property type="entry name" value="DeoC/FbaB/LacD_aldolase"/>
</dbReference>
<accession>A0A0F9UIJ4</accession>
<evidence type="ECO:0000256" key="2">
    <source>
        <dbReference type="ARBA" id="ARBA00022679"/>
    </source>
</evidence>
<dbReference type="GO" id="GO:0016836">
    <property type="term" value="F:hydro-lyase activity"/>
    <property type="evidence" value="ECO:0007669"/>
    <property type="project" value="InterPro"/>
</dbReference>
<evidence type="ECO:0000313" key="5">
    <source>
        <dbReference type="EMBL" id="KKN53388.1"/>
    </source>
</evidence>
<proteinExistence type="inferred from homology"/>
<dbReference type="PANTHER" id="PTHR47916:SF1">
    <property type="entry name" value="3-HYDROXY-5-PHOSPHONOOXYPENTANE-2,4-DIONE THIOLASE"/>
    <property type="match status" value="1"/>
</dbReference>
<dbReference type="Gene3D" id="3.20.20.70">
    <property type="entry name" value="Aldolase class I"/>
    <property type="match status" value="1"/>
</dbReference>
<dbReference type="SUPFAM" id="SSF51569">
    <property type="entry name" value="Aldolase"/>
    <property type="match status" value="1"/>
</dbReference>
<comment type="caution">
    <text evidence="5">The sequence shown here is derived from an EMBL/GenBank/DDBJ whole genome shotgun (WGS) entry which is preliminary data.</text>
</comment>
<gene>
    <name evidence="5" type="ORF">LCGC14_0602920</name>
</gene>
<dbReference type="HAMAP" id="MF_00960">
    <property type="entry name" value="ADH_synthase"/>
    <property type="match status" value="1"/>
</dbReference>
<dbReference type="NCBIfam" id="TIGR01949">
    <property type="entry name" value="ADH_synth"/>
    <property type="match status" value="1"/>
</dbReference>
<sequence>MSGYIGKKIRLERIFNRETKRTIIVPMDHGLTVGPIKGIEKNLGDMVNKIALGGANAVLGHVGIPLYAHRGYGPDIGLILHLSGSTSISPDSNLKVLVNTVLEAVKFGADGVSIHINIGTKSDPEMLETLGSVARNCRDLGMPLLAMMYPRGDNIKDEHNVELVKIAARVAAELGADIVKTNWTGDPDSFKEVVEGCMIPVIIAGGEKAGIREILEITKQSVDAGGAGVAYGRNVFQSEDPTKFMRALYLIVQKNYDVSEAIKEIDQ</sequence>
<evidence type="ECO:0000256" key="1">
    <source>
        <dbReference type="ARBA" id="ARBA00022605"/>
    </source>
</evidence>
<name>A0A0F9UIJ4_9ZZZZ</name>
<dbReference type="InterPro" id="IPR010210">
    <property type="entry name" value="ADH_synthase"/>
</dbReference>
<dbReference type="GO" id="GO:0004332">
    <property type="term" value="F:fructose-bisphosphate aldolase activity"/>
    <property type="evidence" value="ECO:0007669"/>
    <property type="project" value="InterPro"/>
</dbReference>
<evidence type="ECO:0008006" key="6">
    <source>
        <dbReference type="Google" id="ProtNLM"/>
    </source>
</evidence>
<dbReference type="GO" id="GO:0009073">
    <property type="term" value="P:aromatic amino acid family biosynthetic process"/>
    <property type="evidence" value="ECO:0007669"/>
    <property type="project" value="UniProtKB-KW"/>
</dbReference>
<dbReference type="Pfam" id="PF01791">
    <property type="entry name" value="DeoC"/>
    <property type="match status" value="1"/>
</dbReference>
<keyword evidence="3" id="KW-0057">Aromatic amino acid biosynthesis</keyword>
<reference evidence="5" key="1">
    <citation type="journal article" date="2015" name="Nature">
        <title>Complex archaea that bridge the gap between prokaryotes and eukaryotes.</title>
        <authorList>
            <person name="Spang A."/>
            <person name="Saw J.H."/>
            <person name="Jorgensen S.L."/>
            <person name="Zaremba-Niedzwiedzka K."/>
            <person name="Martijn J."/>
            <person name="Lind A.E."/>
            <person name="van Eijk R."/>
            <person name="Schleper C."/>
            <person name="Guy L."/>
            <person name="Ettema T.J."/>
        </authorList>
    </citation>
    <scope>NUCLEOTIDE SEQUENCE</scope>
</reference>
<dbReference type="NCBIfam" id="NF005556">
    <property type="entry name" value="PRK07226.1"/>
    <property type="match status" value="1"/>
</dbReference>
<dbReference type="AlphaFoldDB" id="A0A0F9UIJ4"/>
<protein>
    <recommendedName>
        <fullName evidence="6">Fructose-bisphosphate aldolase</fullName>
    </recommendedName>
</protein>
<dbReference type="GO" id="GO:0016740">
    <property type="term" value="F:transferase activity"/>
    <property type="evidence" value="ECO:0007669"/>
    <property type="project" value="UniProtKB-KW"/>
</dbReference>
<dbReference type="PIRSF" id="PIRSF038992">
    <property type="entry name" value="Aldolase_Ia"/>
    <property type="match status" value="1"/>
</dbReference>
<evidence type="ECO:0000256" key="4">
    <source>
        <dbReference type="ARBA" id="ARBA00023270"/>
    </source>
</evidence>
<dbReference type="SMART" id="SM01133">
    <property type="entry name" value="DeoC"/>
    <property type="match status" value="1"/>
</dbReference>
<keyword evidence="1" id="KW-0028">Amino-acid biosynthesis</keyword>
<dbReference type="PANTHER" id="PTHR47916">
    <property type="entry name" value="FRUCTOSE-BISPHOSPHATE ALDOLASE CLASS 1"/>
    <property type="match status" value="1"/>
</dbReference>
<dbReference type="CDD" id="cd00958">
    <property type="entry name" value="DhnA"/>
    <property type="match status" value="1"/>
</dbReference>
<dbReference type="InterPro" id="IPR041720">
    <property type="entry name" value="FbaB-like"/>
</dbReference>
<evidence type="ECO:0000256" key="3">
    <source>
        <dbReference type="ARBA" id="ARBA00023141"/>
    </source>
</evidence>
<dbReference type="InterPro" id="IPR050456">
    <property type="entry name" value="DeoC/FbaB_aldolase"/>
</dbReference>
<dbReference type="InterPro" id="IPR013785">
    <property type="entry name" value="Aldolase_TIM"/>
</dbReference>
<dbReference type="GO" id="GO:0008652">
    <property type="term" value="P:amino acid biosynthetic process"/>
    <property type="evidence" value="ECO:0007669"/>
    <property type="project" value="UniProtKB-KW"/>
</dbReference>
<dbReference type="EMBL" id="LAZR01000974">
    <property type="protein sequence ID" value="KKN53388.1"/>
    <property type="molecule type" value="Genomic_DNA"/>
</dbReference>
<keyword evidence="2" id="KW-0808">Transferase</keyword>
<organism evidence="5">
    <name type="scientific">marine sediment metagenome</name>
    <dbReference type="NCBI Taxonomy" id="412755"/>
    <lineage>
        <taxon>unclassified sequences</taxon>
        <taxon>metagenomes</taxon>
        <taxon>ecological metagenomes</taxon>
    </lineage>
</organism>
<keyword evidence="4" id="KW-0704">Schiff base</keyword>